<dbReference type="InterPro" id="IPR021357">
    <property type="entry name" value="DUF2782"/>
</dbReference>
<gene>
    <name evidence="1" type="ORF">LYSCAS_11350</name>
</gene>
<name>A0ABM7Q488_9GAMM</name>
<dbReference type="EMBL" id="AP024545">
    <property type="protein sequence ID" value="BCT92111.1"/>
    <property type="molecule type" value="Genomic_DNA"/>
</dbReference>
<keyword evidence="2" id="KW-1185">Reference proteome</keyword>
<evidence type="ECO:0000313" key="1">
    <source>
        <dbReference type="EMBL" id="BCT92111.1"/>
    </source>
</evidence>
<organism evidence="1 2">
    <name type="scientific">Noviluteimonas caseinilytica</name>
    <dbReference type="NCBI Taxonomy" id="2675101"/>
    <lineage>
        <taxon>Bacteria</taxon>
        <taxon>Pseudomonadati</taxon>
        <taxon>Pseudomonadota</taxon>
        <taxon>Gammaproteobacteria</taxon>
        <taxon>Lysobacterales</taxon>
        <taxon>Lysobacteraceae</taxon>
        <taxon>Noviluteimonas</taxon>
    </lineage>
</organism>
<protein>
    <recommendedName>
        <fullName evidence="3">DUF2782 domain-containing protein</fullName>
    </recommendedName>
</protein>
<accession>A0ABM7Q488</accession>
<evidence type="ECO:0000313" key="2">
    <source>
        <dbReference type="Proteomes" id="UP000681317"/>
    </source>
</evidence>
<dbReference type="Pfam" id="PF11191">
    <property type="entry name" value="DUF2782"/>
    <property type="match status" value="1"/>
</dbReference>
<dbReference type="Proteomes" id="UP000681317">
    <property type="component" value="Chromosome"/>
</dbReference>
<dbReference type="Gene3D" id="2.20.130.30">
    <property type="entry name" value="Protein of unknown function DUF2782"/>
    <property type="match status" value="1"/>
</dbReference>
<dbReference type="PROSITE" id="PS51257">
    <property type="entry name" value="PROKAR_LIPOPROTEIN"/>
    <property type="match status" value="1"/>
</dbReference>
<evidence type="ECO:0008006" key="3">
    <source>
        <dbReference type="Google" id="ProtNLM"/>
    </source>
</evidence>
<dbReference type="RefSeq" id="WP_213436589.1">
    <property type="nucleotide sequence ID" value="NZ_AP024545.1"/>
</dbReference>
<proteinExistence type="predicted"/>
<reference evidence="1 2" key="1">
    <citation type="submission" date="2021-03" db="EMBL/GenBank/DDBJ databases">
        <title>Complete Genome Sequences of Two Lysobacter Strains Isolated from Sea Water (Lysobacter caseinilyticus) and Soil (Lysobacter helvus) in South Korea.</title>
        <authorList>
            <person name="Watanabe Y."/>
            <person name="Arakawa K."/>
        </authorList>
    </citation>
    <scope>NUCLEOTIDE SEQUENCE [LARGE SCALE GENOMIC DNA]</scope>
    <source>
        <strain evidence="1 2">KVB24</strain>
    </source>
</reference>
<sequence length="111" mass="11629">MDAFPRPARQVALVLSIAAVFTGALVAGCSTYGGADAGGPPIPPDAVASTRTETNGDVVTEYRVGGAISMVRIVPPHGPTYYLTDSDGDGRLDRTPQGTRDAPVYFKLYGW</sequence>